<evidence type="ECO:0000256" key="1">
    <source>
        <dbReference type="ARBA" id="ARBA00004651"/>
    </source>
</evidence>
<keyword evidence="3" id="KW-0547">Nucleotide-binding</keyword>
<feature type="domain" description="ABC transmembrane type-1" evidence="9">
    <location>
        <begin position="20"/>
        <end position="291"/>
    </location>
</feature>
<dbReference type="GO" id="GO:0034040">
    <property type="term" value="F:ATPase-coupled lipid transmembrane transporter activity"/>
    <property type="evidence" value="ECO:0007669"/>
    <property type="project" value="TreeGrafter"/>
</dbReference>
<dbReference type="SUPFAM" id="SSF52540">
    <property type="entry name" value="P-loop containing nucleoside triphosphate hydrolases"/>
    <property type="match status" value="1"/>
</dbReference>
<dbReference type="GO" id="GO:0140359">
    <property type="term" value="F:ABC-type transporter activity"/>
    <property type="evidence" value="ECO:0007669"/>
    <property type="project" value="InterPro"/>
</dbReference>
<dbReference type="Pfam" id="PF00005">
    <property type="entry name" value="ABC_tran"/>
    <property type="match status" value="1"/>
</dbReference>
<dbReference type="EMBL" id="CP047616">
    <property type="protein sequence ID" value="QIW54403.1"/>
    <property type="molecule type" value="Genomic_DNA"/>
</dbReference>
<dbReference type="SMART" id="SM00382">
    <property type="entry name" value="AAA"/>
    <property type="match status" value="1"/>
</dbReference>
<dbReference type="InterPro" id="IPR036640">
    <property type="entry name" value="ABC1_TM_sf"/>
</dbReference>
<evidence type="ECO:0000256" key="7">
    <source>
        <dbReference type="SAM" id="Phobius"/>
    </source>
</evidence>
<feature type="transmembrane region" description="Helical" evidence="7">
    <location>
        <begin position="150"/>
        <end position="169"/>
    </location>
</feature>
<dbReference type="GO" id="GO:0016887">
    <property type="term" value="F:ATP hydrolysis activity"/>
    <property type="evidence" value="ECO:0007669"/>
    <property type="project" value="InterPro"/>
</dbReference>
<dbReference type="InterPro" id="IPR027417">
    <property type="entry name" value="P-loop_NTPase"/>
</dbReference>
<dbReference type="GO" id="GO:0005524">
    <property type="term" value="F:ATP binding"/>
    <property type="evidence" value="ECO:0007669"/>
    <property type="project" value="UniProtKB-KW"/>
</dbReference>
<dbReference type="InterPro" id="IPR003593">
    <property type="entry name" value="AAA+_ATPase"/>
</dbReference>
<dbReference type="Gene3D" id="1.20.1560.10">
    <property type="entry name" value="ABC transporter type 1, transmembrane domain"/>
    <property type="match status" value="1"/>
</dbReference>
<feature type="transmembrane region" description="Helical" evidence="7">
    <location>
        <begin position="18"/>
        <end position="36"/>
    </location>
</feature>
<accession>A0A6H0UHZ7</accession>
<keyword evidence="4 10" id="KW-0067">ATP-binding</keyword>
<sequence>MKQMADILKTLGKSFRPVILVIGLSVIASALLQITSINLQRFVINWLLKDTSLKQVLGAGLIAVITIIFALVLGQLSERYGCRFINAKRKTLFSTFSHLNLDAVDNKKCLDIYKNYFPEFSRLVNASLPNFLAIITTTTIMALTTAIWDLKILVIVLITAAIYSLTIPLTRKLEKIEMTDGENSEKIWQSYQNIIANRSVFIFYPQSLYFLTKLQTVFATAQTLSKSKAKIFARIYILGLGTNVVRELSILFLAFSYFEMPVGDVLALFSVTSFLNSAIAQLMNGYADLQKTVVALKKMTILESLPTEKETTGEVVFDTPLKAHKLGYAWEKKEISFPDFEIGKGELVQICGGNGTGKSTLLAILAGIRNPNQGHLNYQQVERRKMTYFVTQYQFIFTGSILENITCFEPVPDREKVKKLLQQVGLWPWVLEQEAGLATEISGKKGLSGGQKQRLCICRALYQAKALLLLDEPFSSIDDCNRQKLTALFEQYCHQGGSIVFTSHQTKTSFSGVRQIDLESV</sequence>
<proteinExistence type="predicted"/>
<dbReference type="RefSeq" id="WP_167838982.1">
    <property type="nucleotide sequence ID" value="NZ_CP047616.1"/>
</dbReference>
<gene>
    <name evidence="10" type="ORF">GU336_09805</name>
</gene>
<dbReference type="GO" id="GO:0005886">
    <property type="term" value="C:plasma membrane"/>
    <property type="evidence" value="ECO:0007669"/>
    <property type="project" value="UniProtKB-SubCell"/>
</dbReference>
<dbReference type="InterPro" id="IPR011527">
    <property type="entry name" value="ABC1_TM_dom"/>
</dbReference>
<dbReference type="PANTHER" id="PTHR24221:SF654">
    <property type="entry name" value="ATP-BINDING CASSETTE SUB-FAMILY B MEMBER 6"/>
    <property type="match status" value="1"/>
</dbReference>
<evidence type="ECO:0000256" key="4">
    <source>
        <dbReference type="ARBA" id="ARBA00022840"/>
    </source>
</evidence>
<name>A0A6H0UHZ7_9LACT</name>
<keyword evidence="5 7" id="KW-1133">Transmembrane helix</keyword>
<feature type="transmembrane region" description="Helical" evidence="7">
    <location>
        <begin position="235"/>
        <end position="255"/>
    </location>
</feature>
<keyword evidence="2 7" id="KW-0812">Transmembrane</keyword>
<keyword evidence="6 7" id="KW-0472">Membrane</keyword>
<evidence type="ECO:0000256" key="6">
    <source>
        <dbReference type="ARBA" id="ARBA00023136"/>
    </source>
</evidence>
<reference evidence="10 11" key="1">
    <citation type="submission" date="2019-12" db="EMBL/GenBank/DDBJ databases">
        <title>Whole genome sequences of Lactococcus raffinolactis strains isolated from sewage.</title>
        <authorList>
            <person name="Ybazeta G."/>
            <person name="Ross M."/>
            <person name="Brabant-Kirwan D."/>
            <person name="Saleh M."/>
            <person name="Dillon J.A."/>
            <person name="Splinter K."/>
            <person name="Nokhbeh R."/>
        </authorList>
    </citation>
    <scope>NUCLEOTIDE SEQUENCE [LARGE SCALE GENOMIC DNA]</scope>
    <source>
        <strain evidence="10 11">Lr_19_5</strain>
    </source>
</reference>
<dbReference type="AlphaFoldDB" id="A0A6H0UHZ7"/>
<dbReference type="PANTHER" id="PTHR24221">
    <property type="entry name" value="ATP-BINDING CASSETTE SUB-FAMILY B"/>
    <property type="match status" value="1"/>
</dbReference>
<evidence type="ECO:0000313" key="11">
    <source>
        <dbReference type="Proteomes" id="UP000501945"/>
    </source>
</evidence>
<dbReference type="PROSITE" id="PS00211">
    <property type="entry name" value="ABC_TRANSPORTER_1"/>
    <property type="match status" value="1"/>
</dbReference>
<evidence type="ECO:0000259" key="9">
    <source>
        <dbReference type="PROSITE" id="PS50929"/>
    </source>
</evidence>
<dbReference type="Gene3D" id="3.40.50.300">
    <property type="entry name" value="P-loop containing nucleotide triphosphate hydrolases"/>
    <property type="match status" value="1"/>
</dbReference>
<comment type="subcellular location">
    <subcellularLocation>
        <location evidence="1">Cell membrane</location>
        <topology evidence="1">Multi-pass membrane protein</topology>
    </subcellularLocation>
</comment>
<dbReference type="PROSITE" id="PS50929">
    <property type="entry name" value="ABC_TM1F"/>
    <property type="match status" value="1"/>
</dbReference>
<feature type="transmembrane region" description="Helical" evidence="7">
    <location>
        <begin position="56"/>
        <end position="74"/>
    </location>
</feature>
<dbReference type="SUPFAM" id="SSF90123">
    <property type="entry name" value="ABC transporter transmembrane region"/>
    <property type="match status" value="1"/>
</dbReference>
<feature type="domain" description="ABC transporter" evidence="8">
    <location>
        <begin position="315"/>
        <end position="516"/>
    </location>
</feature>
<evidence type="ECO:0000259" key="8">
    <source>
        <dbReference type="PROSITE" id="PS50893"/>
    </source>
</evidence>
<dbReference type="InterPro" id="IPR003439">
    <property type="entry name" value="ABC_transporter-like_ATP-bd"/>
</dbReference>
<organism evidence="10 11">
    <name type="scientific">Pseudolactococcus raffinolactis</name>
    <dbReference type="NCBI Taxonomy" id="1366"/>
    <lineage>
        <taxon>Bacteria</taxon>
        <taxon>Bacillati</taxon>
        <taxon>Bacillota</taxon>
        <taxon>Bacilli</taxon>
        <taxon>Lactobacillales</taxon>
        <taxon>Streptococcaceae</taxon>
        <taxon>Pseudolactococcus</taxon>
    </lineage>
</organism>
<evidence type="ECO:0000313" key="10">
    <source>
        <dbReference type="EMBL" id="QIW54403.1"/>
    </source>
</evidence>
<dbReference type="Proteomes" id="UP000501945">
    <property type="component" value="Chromosome"/>
</dbReference>
<dbReference type="InterPro" id="IPR039421">
    <property type="entry name" value="Type_1_exporter"/>
</dbReference>
<evidence type="ECO:0000256" key="3">
    <source>
        <dbReference type="ARBA" id="ARBA00022741"/>
    </source>
</evidence>
<evidence type="ECO:0000256" key="2">
    <source>
        <dbReference type="ARBA" id="ARBA00022692"/>
    </source>
</evidence>
<dbReference type="InterPro" id="IPR017871">
    <property type="entry name" value="ABC_transporter-like_CS"/>
</dbReference>
<dbReference type="PROSITE" id="PS50893">
    <property type="entry name" value="ABC_TRANSPORTER_2"/>
    <property type="match status" value="1"/>
</dbReference>
<feature type="transmembrane region" description="Helical" evidence="7">
    <location>
        <begin position="123"/>
        <end position="144"/>
    </location>
</feature>
<evidence type="ECO:0000256" key="5">
    <source>
        <dbReference type="ARBA" id="ARBA00022989"/>
    </source>
</evidence>
<protein>
    <submittedName>
        <fullName evidence="10">ATP-binding cassette domain-containing protein</fullName>
    </submittedName>
</protein>